<evidence type="ECO:0000313" key="2">
    <source>
        <dbReference type="Proteomes" id="UP000006759"/>
    </source>
</evidence>
<organism evidence="1 2">
    <name type="scientific">Helicobacter pylori R036d</name>
    <dbReference type="NCBI Taxonomy" id="1145113"/>
    <lineage>
        <taxon>Bacteria</taxon>
        <taxon>Pseudomonadati</taxon>
        <taxon>Campylobacterota</taxon>
        <taxon>Epsilonproteobacteria</taxon>
        <taxon>Campylobacterales</taxon>
        <taxon>Helicobacteraceae</taxon>
        <taxon>Helicobacter</taxon>
    </lineage>
</organism>
<dbReference type="Proteomes" id="UP000006759">
    <property type="component" value="Unassembled WGS sequence"/>
</dbReference>
<name>K2KU11_HELPX</name>
<reference evidence="1 2" key="1">
    <citation type="submission" date="2012-08" db="EMBL/GenBank/DDBJ databases">
        <title>Comparative Sequence Analysis of H. pylori isolates.</title>
        <authorList>
            <person name="Blanchard T.G."/>
            <person name="Czinn S.J."/>
            <person name="McCracken C.M."/>
            <person name="Abolude K.A."/>
            <person name="Shefchek K.S."/>
            <person name="Maroo A.M."/>
            <person name="Santana-Cruz I.S."/>
            <person name="Tallon L.J."/>
            <person name="Ficke F.W.F."/>
        </authorList>
    </citation>
    <scope>NUCLEOTIDE SEQUENCE [LARGE SCALE GENOMIC DNA]</scope>
    <source>
        <strain evidence="1 2">R036d</strain>
    </source>
</reference>
<proteinExistence type="predicted"/>
<accession>K2KU11</accession>
<dbReference type="AlphaFoldDB" id="K2KU11"/>
<comment type="caution">
    <text evidence="1">The sequence shown here is derived from an EMBL/GenBank/DDBJ whole genome shotgun (WGS) entry which is preliminary data.</text>
</comment>
<dbReference type="PATRIC" id="fig|1145113.3.peg.1110"/>
<evidence type="ECO:0000313" key="1">
    <source>
        <dbReference type="EMBL" id="EKE85969.1"/>
    </source>
</evidence>
<dbReference type="EMBL" id="AMOT01000004">
    <property type="protein sequence ID" value="EKE85969.1"/>
    <property type="molecule type" value="Genomic_DNA"/>
</dbReference>
<gene>
    <name evidence="1" type="ORF">OUI_1133</name>
</gene>
<protein>
    <submittedName>
        <fullName evidence="1">Uncharacterized protein</fullName>
    </submittedName>
</protein>
<sequence length="41" mass="4764">MRKASDNPLKRSSWVRGILKGVKGESYFKIPPYPLKRMSLK</sequence>